<feature type="transmembrane region" description="Helical" evidence="7">
    <location>
        <begin position="385"/>
        <end position="408"/>
    </location>
</feature>
<feature type="transmembrane region" description="Helical" evidence="7">
    <location>
        <begin position="141"/>
        <end position="164"/>
    </location>
</feature>
<feature type="transmembrane region" description="Helical" evidence="7">
    <location>
        <begin position="241"/>
        <end position="259"/>
    </location>
</feature>
<evidence type="ECO:0000256" key="7">
    <source>
        <dbReference type="SAM" id="Phobius"/>
    </source>
</evidence>
<evidence type="ECO:0000256" key="3">
    <source>
        <dbReference type="ARBA" id="ARBA00022692"/>
    </source>
</evidence>
<evidence type="ECO:0000256" key="4">
    <source>
        <dbReference type="ARBA" id="ARBA00022989"/>
    </source>
</evidence>
<feature type="transmembrane region" description="Helical" evidence="7">
    <location>
        <begin position="176"/>
        <end position="199"/>
    </location>
</feature>
<evidence type="ECO:0000256" key="5">
    <source>
        <dbReference type="ARBA" id="ARBA00023065"/>
    </source>
</evidence>
<dbReference type="PANTHER" id="PTHR32468:SF0">
    <property type="entry name" value="K(+)_H(+) ANTIPORTER 1"/>
    <property type="match status" value="1"/>
</dbReference>
<keyword evidence="6 7" id="KW-0472">Membrane</keyword>
<feature type="transmembrane region" description="Helical" evidence="7">
    <location>
        <begin position="38"/>
        <end position="57"/>
    </location>
</feature>
<accession>A0ABW9RJA3</accession>
<feature type="transmembrane region" description="Helical" evidence="7">
    <location>
        <begin position="320"/>
        <end position="343"/>
    </location>
</feature>
<sequence length="421" mass="45490">MDKLNHSEVINLLIQLGVILSFARLMAEMARKFNQPAVVGEILAGIILGPTILGNVNPEIFAMLFPTTGASAVVLDGFVQIAVVLLLFIAGLEVDLHIVWQQGKQALSVSMMSLIVPFVAGFIITWFFPDLFGYTEEGKKLVFAMFIGTMMAITALPVVARVLMDLEIFKTRMGMLIIASAMIIDLLGWIIFTVILNMMGNASETLSLGRTIWISIGFTVLMLTAGKGLINKALPWINKRLAWPGGLLSLSLALCFLAAAFTEYVGIHSIFGAFIMGVALGDSKHLSERAKEIIHQFINNIFAPLFFVSIGLGIDFISSFNLQIVLVLLITAFIFKILGATLGARIGGLTKYDSFAVGFGMNTHGTLEVILAAIALQAGLITDEIFVAILVLVVASILASAPLMKYCLQLNTSNKKDSLNG</sequence>
<dbReference type="RefSeq" id="WP_155169821.1">
    <property type="nucleotide sequence ID" value="NZ_BAAAFL010000043.1"/>
</dbReference>
<organism evidence="9 10">
    <name type="scientific">Fulvivirga kasyanovii</name>
    <dbReference type="NCBI Taxonomy" id="396812"/>
    <lineage>
        <taxon>Bacteria</taxon>
        <taxon>Pseudomonadati</taxon>
        <taxon>Bacteroidota</taxon>
        <taxon>Cytophagia</taxon>
        <taxon>Cytophagales</taxon>
        <taxon>Fulvivirgaceae</taxon>
        <taxon>Fulvivirga</taxon>
    </lineage>
</organism>
<evidence type="ECO:0000313" key="10">
    <source>
        <dbReference type="Proteomes" id="UP000798808"/>
    </source>
</evidence>
<keyword evidence="2" id="KW-0813">Transport</keyword>
<keyword evidence="10" id="KW-1185">Reference proteome</keyword>
<keyword evidence="5" id="KW-0406">Ion transport</keyword>
<feature type="domain" description="Cation/H+ exchanger transmembrane" evidence="8">
    <location>
        <begin position="19"/>
        <end position="399"/>
    </location>
</feature>
<keyword evidence="3 7" id="KW-0812">Transmembrane</keyword>
<dbReference type="Proteomes" id="UP000798808">
    <property type="component" value="Unassembled WGS sequence"/>
</dbReference>
<feature type="transmembrane region" description="Helical" evidence="7">
    <location>
        <begin position="293"/>
        <end position="314"/>
    </location>
</feature>
<feature type="transmembrane region" description="Helical" evidence="7">
    <location>
        <begin position="265"/>
        <end position="281"/>
    </location>
</feature>
<feature type="transmembrane region" description="Helical" evidence="7">
    <location>
        <begin position="355"/>
        <end position="379"/>
    </location>
</feature>
<dbReference type="InterPro" id="IPR050794">
    <property type="entry name" value="CPA2_transporter"/>
</dbReference>
<feature type="transmembrane region" description="Helical" evidence="7">
    <location>
        <begin position="211"/>
        <end position="229"/>
    </location>
</feature>
<keyword evidence="4 7" id="KW-1133">Transmembrane helix</keyword>
<feature type="transmembrane region" description="Helical" evidence="7">
    <location>
        <begin position="6"/>
        <end position="26"/>
    </location>
</feature>
<dbReference type="Pfam" id="PF00999">
    <property type="entry name" value="Na_H_Exchanger"/>
    <property type="match status" value="1"/>
</dbReference>
<evidence type="ECO:0000313" key="9">
    <source>
        <dbReference type="EMBL" id="MTI24144.1"/>
    </source>
</evidence>
<evidence type="ECO:0000259" key="8">
    <source>
        <dbReference type="Pfam" id="PF00999"/>
    </source>
</evidence>
<dbReference type="Gene3D" id="1.20.1530.20">
    <property type="match status" value="1"/>
</dbReference>
<evidence type="ECO:0000256" key="1">
    <source>
        <dbReference type="ARBA" id="ARBA00004141"/>
    </source>
</evidence>
<dbReference type="InterPro" id="IPR038770">
    <property type="entry name" value="Na+/solute_symporter_sf"/>
</dbReference>
<feature type="transmembrane region" description="Helical" evidence="7">
    <location>
        <begin position="77"/>
        <end position="94"/>
    </location>
</feature>
<dbReference type="PANTHER" id="PTHR32468">
    <property type="entry name" value="CATION/H + ANTIPORTER"/>
    <property type="match status" value="1"/>
</dbReference>
<dbReference type="EMBL" id="SMLW01000371">
    <property type="protein sequence ID" value="MTI24144.1"/>
    <property type="molecule type" value="Genomic_DNA"/>
</dbReference>
<dbReference type="InterPro" id="IPR006153">
    <property type="entry name" value="Cation/H_exchanger_TM"/>
</dbReference>
<evidence type="ECO:0000256" key="2">
    <source>
        <dbReference type="ARBA" id="ARBA00022448"/>
    </source>
</evidence>
<protein>
    <submittedName>
        <fullName evidence="9">Cation:proton antiporter</fullName>
    </submittedName>
</protein>
<name>A0ABW9RJA3_9BACT</name>
<comment type="subcellular location">
    <subcellularLocation>
        <location evidence="1">Membrane</location>
        <topology evidence="1">Multi-pass membrane protein</topology>
    </subcellularLocation>
</comment>
<evidence type="ECO:0000256" key="6">
    <source>
        <dbReference type="ARBA" id="ARBA00023136"/>
    </source>
</evidence>
<feature type="transmembrane region" description="Helical" evidence="7">
    <location>
        <begin position="106"/>
        <end position="129"/>
    </location>
</feature>
<gene>
    <name evidence="9" type="ORF">E1163_04215</name>
</gene>
<comment type="caution">
    <text evidence="9">The sequence shown here is derived from an EMBL/GenBank/DDBJ whole genome shotgun (WGS) entry which is preliminary data.</text>
</comment>
<reference evidence="9 10" key="1">
    <citation type="submission" date="2019-02" db="EMBL/GenBank/DDBJ databases">
        <authorList>
            <person name="Goldberg S.R."/>
            <person name="Haltli B.A."/>
            <person name="Correa H."/>
            <person name="Russell K.G."/>
        </authorList>
    </citation>
    <scope>NUCLEOTIDE SEQUENCE [LARGE SCALE GENOMIC DNA]</scope>
    <source>
        <strain evidence="9 10">JCM 16186</strain>
    </source>
</reference>
<proteinExistence type="predicted"/>